<accession>A0ABF7R6P8</accession>
<dbReference type="SUPFAM" id="SSF53822">
    <property type="entry name" value="Periplasmic binding protein-like I"/>
    <property type="match status" value="1"/>
</dbReference>
<dbReference type="RefSeq" id="WP_012391800.1">
    <property type="nucleotide sequence ID" value="NC_010610.1"/>
</dbReference>
<dbReference type="PANTHER" id="PTHR30146">
    <property type="entry name" value="LACI-RELATED TRANSCRIPTIONAL REPRESSOR"/>
    <property type="match status" value="1"/>
</dbReference>
<dbReference type="InterPro" id="IPR010982">
    <property type="entry name" value="Lambda_DNA-bd_dom_sf"/>
</dbReference>
<dbReference type="CDD" id="cd01392">
    <property type="entry name" value="HTH_LacI"/>
    <property type="match status" value="1"/>
</dbReference>
<evidence type="ECO:0000313" key="8">
    <source>
        <dbReference type="Proteomes" id="UP000001697"/>
    </source>
</evidence>
<dbReference type="SUPFAM" id="SSF47413">
    <property type="entry name" value="lambda repressor-like DNA-binding domains"/>
    <property type="match status" value="1"/>
</dbReference>
<dbReference type="KEGG" id="lfe:LAF_1819"/>
<dbReference type="Proteomes" id="UP000001697">
    <property type="component" value="Chromosome"/>
</dbReference>
<evidence type="ECO:0000256" key="1">
    <source>
        <dbReference type="ARBA" id="ARBA00022491"/>
    </source>
</evidence>
<dbReference type="PROSITE" id="PS00356">
    <property type="entry name" value="HTH_LACI_1"/>
    <property type="match status" value="1"/>
</dbReference>
<keyword evidence="1" id="KW-0678">Repressor</keyword>
<dbReference type="InterPro" id="IPR000843">
    <property type="entry name" value="HTH_LacI"/>
</dbReference>
<evidence type="ECO:0000256" key="3">
    <source>
        <dbReference type="ARBA" id="ARBA00023125"/>
    </source>
</evidence>
<dbReference type="PROSITE" id="PS50943">
    <property type="entry name" value="HTH_CROC1"/>
    <property type="match status" value="1"/>
</dbReference>
<dbReference type="EMBL" id="AP008937">
    <property type="protein sequence ID" value="BAG28155.1"/>
    <property type="molecule type" value="Genomic_DNA"/>
</dbReference>
<gene>
    <name evidence="7" type="ordered locus">LAF_1819</name>
</gene>
<evidence type="ECO:0000259" key="6">
    <source>
        <dbReference type="PROSITE" id="PS50943"/>
    </source>
</evidence>
<evidence type="ECO:0000256" key="2">
    <source>
        <dbReference type="ARBA" id="ARBA00023015"/>
    </source>
</evidence>
<keyword evidence="8" id="KW-1185">Reference proteome</keyword>
<dbReference type="Gene3D" id="3.40.50.2300">
    <property type="match status" value="2"/>
</dbReference>
<dbReference type="GO" id="GO:0006355">
    <property type="term" value="P:regulation of DNA-templated transcription"/>
    <property type="evidence" value="ECO:0007669"/>
    <property type="project" value="UniProtKB-ARBA"/>
</dbReference>
<dbReference type="CDD" id="cd06291">
    <property type="entry name" value="PBP1_Qymf-like"/>
    <property type="match status" value="1"/>
</dbReference>
<dbReference type="GO" id="GO:0003677">
    <property type="term" value="F:DNA binding"/>
    <property type="evidence" value="ECO:0007669"/>
    <property type="project" value="UniProtKB-KW"/>
</dbReference>
<sequence>MTSTLKDVAKRAGVSVTTVSRVINNYHSLSDKTIRKVRLAMRELDYQPNALARAMQGKSSHFIGLVLPNVTNPFLAELTNCLEERLFTKGYKVIIATTATDDQLEQEHLGVLLANQVDGIISSSHNLDNEHYQRLAVPIVSFAHQLAEGIPVVTVDSYSGGRMAAAYLREQGAKEVALVLDEAHSPMSSRCRIDGIVDGLARRGNALAVIELDELIRKPLLLNQYDGLIAPNDEVAVQLQGMARASGRKINEDFWVTGYNGSRLMQRLNPELATVVLPVQELADKLIATLLEQIAHPDQVIESPAPVPVRFRATNVKRSERKPLSPFYVANY</sequence>
<evidence type="ECO:0000256" key="4">
    <source>
        <dbReference type="ARBA" id="ARBA00023163"/>
    </source>
</evidence>
<dbReference type="SMART" id="SM00354">
    <property type="entry name" value="HTH_LACI"/>
    <property type="match status" value="1"/>
</dbReference>
<evidence type="ECO:0000313" key="7">
    <source>
        <dbReference type="EMBL" id="BAG28155.1"/>
    </source>
</evidence>
<reference evidence="7 8" key="1">
    <citation type="journal article" date="2008" name="DNA Res.">
        <title>Comparative genome analysis of Lactobacillus reuteri and Lactobacillus fermentum reveal a genomic island for reuterin and cobalamin production.</title>
        <authorList>
            <person name="Morita H."/>
            <person name="Toh H."/>
            <person name="Fukuda S."/>
            <person name="Horikawa H."/>
            <person name="Oshima K."/>
            <person name="Suzuki T."/>
            <person name="Murakami M."/>
            <person name="Hisamatsu S."/>
            <person name="Kato Y."/>
            <person name="Takizawa T."/>
            <person name="Fukuoka H."/>
            <person name="Yoshimura T."/>
            <person name="Itoh K."/>
            <person name="O'Sullivan D.J."/>
            <person name="McKay L.L."/>
            <person name="Ohno H."/>
            <person name="Kikuchi J."/>
            <person name="Masaoka T."/>
            <person name="Hattori M."/>
        </authorList>
    </citation>
    <scope>NUCLEOTIDE SEQUENCE [LARGE SCALE GENOMIC DNA]</scope>
    <source>
        <strain evidence="8">NBRC 3956 / LMG 18251</strain>
    </source>
</reference>
<organism evidence="7 8">
    <name type="scientific">Limosilactobacillus fermentum (strain NBRC 3956 / LMG 18251)</name>
    <name type="common">Lactobacillus fermentum</name>
    <dbReference type="NCBI Taxonomy" id="334390"/>
    <lineage>
        <taxon>Bacteria</taxon>
        <taxon>Bacillati</taxon>
        <taxon>Bacillota</taxon>
        <taxon>Bacilli</taxon>
        <taxon>Lactobacillales</taxon>
        <taxon>Lactobacillaceae</taxon>
        <taxon>Limosilactobacillus</taxon>
    </lineage>
</organism>
<feature type="domain" description="HTH lacI-type" evidence="5">
    <location>
        <begin position="3"/>
        <end position="57"/>
    </location>
</feature>
<protein>
    <submittedName>
        <fullName evidence="7">Sucrose operon repressor</fullName>
    </submittedName>
</protein>
<keyword evidence="2" id="KW-0805">Transcription regulation</keyword>
<dbReference type="Pfam" id="PF00532">
    <property type="entry name" value="Peripla_BP_1"/>
    <property type="match status" value="1"/>
</dbReference>
<dbReference type="InterPro" id="IPR028082">
    <property type="entry name" value="Peripla_BP_I"/>
</dbReference>
<dbReference type="AlphaFoldDB" id="A0ABF7R6P8"/>
<evidence type="ECO:0000259" key="5">
    <source>
        <dbReference type="PROSITE" id="PS50932"/>
    </source>
</evidence>
<dbReference type="Pfam" id="PF00356">
    <property type="entry name" value="LacI"/>
    <property type="match status" value="1"/>
</dbReference>
<dbReference type="PANTHER" id="PTHR30146:SF95">
    <property type="entry name" value="RIBOSE OPERON REPRESSOR"/>
    <property type="match status" value="1"/>
</dbReference>
<dbReference type="PROSITE" id="PS50932">
    <property type="entry name" value="HTH_LACI_2"/>
    <property type="match status" value="1"/>
</dbReference>
<dbReference type="Gene3D" id="1.10.260.40">
    <property type="entry name" value="lambda repressor-like DNA-binding domains"/>
    <property type="match status" value="1"/>
</dbReference>
<dbReference type="InterPro" id="IPR001387">
    <property type="entry name" value="Cro/C1-type_HTH"/>
</dbReference>
<name>A0ABF7R6P8_LIMF3</name>
<proteinExistence type="predicted"/>
<keyword evidence="3" id="KW-0238">DNA-binding</keyword>
<feature type="domain" description="HTH cro/C1-type" evidence="6">
    <location>
        <begin position="4"/>
        <end position="47"/>
    </location>
</feature>
<dbReference type="PRINTS" id="PR00036">
    <property type="entry name" value="HTHLACI"/>
</dbReference>
<dbReference type="InterPro" id="IPR001761">
    <property type="entry name" value="Peripla_BP/Lac1_sug-bd_dom"/>
</dbReference>
<keyword evidence="4" id="KW-0804">Transcription</keyword>